<evidence type="ECO:0000313" key="1">
    <source>
        <dbReference type="EMBL" id="MBA8878080.1"/>
    </source>
</evidence>
<dbReference type="Proteomes" id="UP000549052">
    <property type="component" value="Unassembled WGS sequence"/>
</dbReference>
<sequence>MFPGDRTYSRESFRLSGTKTILQRFKEADRMPVSTFRTRCLFPRGRRVFYA</sequence>
<dbReference type="AlphaFoldDB" id="A0A839EN52"/>
<proteinExistence type="predicted"/>
<protein>
    <submittedName>
        <fullName evidence="1">Uncharacterized protein</fullName>
    </submittedName>
</protein>
<accession>A0A839EN52</accession>
<comment type="caution">
    <text evidence="1">The sequence shown here is derived from an EMBL/GenBank/DDBJ whole genome shotgun (WGS) entry which is preliminary data.</text>
</comment>
<reference evidence="1 2" key="1">
    <citation type="submission" date="2020-07" db="EMBL/GenBank/DDBJ databases">
        <title>Genomic Encyclopedia of Type Strains, Phase IV (KMG-V): Genome sequencing to study the core and pangenomes of soil and plant-associated prokaryotes.</title>
        <authorList>
            <person name="Whitman W."/>
        </authorList>
    </citation>
    <scope>NUCLEOTIDE SEQUENCE [LARGE SCALE GENOMIC DNA]</scope>
    <source>
        <strain evidence="1 2">AN3</strain>
    </source>
</reference>
<evidence type="ECO:0000313" key="2">
    <source>
        <dbReference type="Proteomes" id="UP000549052"/>
    </source>
</evidence>
<dbReference type="EMBL" id="JACGXN010000001">
    <property type="protein sequence ID" value="MBA8878080.1"/>
    <property type="molecule type" value="Genomic_DNA"/>
</dbReference>
<organism evidence="1 2">
    <name type="scientific">Phyllobacterium myrsinacearum</name>
    <dbReference type="NCBI Taxonomy" id="28101"/>
    <lineage>
        <taxon>Bacteria</taxon>
        <taxon>Pseudomonadati</taxon>
        <taxon>Pseudomonadota</taxon>
        <taxon>Alphaproteobacteria</taxon>
        <taxon>Hyphomicrobiales</taxon>
        <taxon>Phyllobacteriaceae</taxon>
        <taxon>Phyllobacterium</taxon>
    </lineage>
</organism>
<keyword evidence="2" id="KW-1185">Reference proteome</keyword>
<name>A0A839EN52_9HYPH</name>
<gene>
    <name evidence="1" type="ORF">FHW16_001762</name>
</gene>